<feature type="region of interest" description="Disordered" evidence="1">
    <location>
        <begin position="46"/>
        <end position="92"/>
    </location>
</feature>
<evidence type="ECO:0000313" key="2">
    <source>
        <dbReference type="EMBL" id="CAF95176.1"/>
    </source>
</evidence>
<evidence type="ECO:0000256" key="1">
    <source>
        <dbReference type="SAM" id="MobiDB-lite"/>
    </source>
</evidence>
<dbReference type="EMBL" id="CAAE01013697">
    <property type="protein sequence ID" value="CAF95176.1"/>
    <property type="molecule type" value="Genomic_DNA"/>
</dbReference>
<name>Q4SW06_TETNG</name>
<reference evidence="2" key="2">
    <citation type="submission" date="2004-02" db="EMBL/GenBank/DDBJ databases">
        <authorList>
            <consortium name="Genoscope"/>
            <consortium name="Whitehead Institute Centre for Genome Research"/>
        </authorList>
    </citation>
    <scope>NUCLEOTIDE SEQUENCE</scope>
</reference>
<accession>Q4SW06</accession>
<dbReference type="OrthoDB" id="67700at2759"/>
<gene>
    <name evidence="2" type="ORF">GSTENG00011712001</name>
</gene>
<dbReference type="KEGG" id="tng:GSTEN00011712G001"/>
<organism evidence="2">
    <name type="scientific">Tetraodon nigroviridis</name>
    <name type="common">Spotted green pufferfish</name>
    <name type="synonym">Chelonodon nigroviridis</name>
    <dbReference type="NCBI Taxonomy" id="99883"/>
    <lineage>
        <taxon>Eukaryota</taxon>
        <taxon>Metazoa</taxon>
        <taxon>Chordata</taxon>
        <taxon>Craniata</taxon>
        <taxon>Vertebrata</taxon>
        <taxon>Euteleostomi</taxon>
        <taxon>Actinopterygii</taxon>
        <taxon>Neopterygii</taxon>
        <taxon>Teleostei</taxon>
        <taxon>Neoteleostei</taxon>
        <taxon>Acanthomorphata</taxon>
        <taxon>Eupercaria</taxon>
        <taxon>Tetraodontiformes</taxon>
        <taxon>Tetradontoidea</taxon>
        <taxon>Tetraodontidae</taxon>
        <taxon>Tetraodon</taxon>
    </lineage>
</organism>
<dbReference type="AlphaFoldDB" id="Q4SW06"/>
<protein>
    <submittedName>
        <fullName evidence="2">(spotted green pufferfish) hypothetical protein</fullName>
    </submittedName>
</protein>
<sequence>MSGDWDEDLCKKALVLVEELCFNSPRDYSQSERCQEFSYLLRGRNRQLDSGEAPSAPTGHAGRRFKPHPSAARRAGSARESRWLLHVRGGKP</sequence>
<reference evidence="2" key="1">
    <citation type="journal article" date="2004" name="Nature">
        <title>Genome duplication in the teleost fish Tetraodon nigroviridis reveals the early vertebrate proto-karyotype.</title>
        <authorList>
            <person name="Jaillon O."/>
            <person name="Aury J.-M."/>
            <person name="Brunet F."/>
            <person name="Petit J.-L."/>
            <person name="Stange-Thomann N."/>
            <person name="Mauceli E."/>
            <person name="Bouneau L."/>
            <person name="Fischer C."/>
            <person name="Ozouf-Costaz C."/>
            <person name="Bernot A."/>
            <person name="Nicaud S."/>
            <person name="Jaffe D."/>
            <person name="Fisher S."/>
            <person name="Lutfalla G."/>
            <person name="Dossat C."/>
            <person name="Segurens B."/>
            <person name="Dasilva C."/>
            <person name="Salanoubat M."/>
            <person name="Levy M."/>
            <person name="Boudet N."/>
            <person name="Castellano S."/>
            <person name="Anthouard V."/>
            <person name="Jubin C."/>
            <person name="Castelli V."/>
            <person name="Katinka M."/>
            <person name="Vacherie B."/>
            <person name="Biemont C."/>
            <person name="Skalli Z."/>
            <person name="Cattolico L."/>
            <person name="Poulain J."/>
            <person name="De Berardinis V."/>
            <person name="Cruaud C."/>
            <person name="Duprat S."/>
            <person name="Brottier P."/>
            <person name="Coutanceau J.-P."/>
            <person name="Gouzy J."/>
            <person name="Parra G."/>
            <person name="Lardier G."/>
            <person name="Chapple C."/>
            <person name="McKernan K.J."/>
            <person name="McEwan P."/>
            <person name="Bosak S."/>
            <person name="Kellis M."/>
            <person name="Volff J.-N."/>
            <person name="Guigo R."/>
            <person name="Zody M.C."/>
            <person name="Mesirov J."/>
            <person name="Lindblad-Toh K."/>
            <person name="Birren B."/>
            <person name="Nusbaum C."/>
            <person name="Kahn D."/>
            <person name="Robinson-Rechavi M."/>
            <person name="Laudet V."/>
            <person name="Schachter V."/>
            <person name="Quetier F."/>
            <person name="Saurin W."/>
            <person name="Scarpelli C."/>
            <person name="Wincker P."/>
            <person name="Lander E.S."/>
            <person name="Weissenbach J."/>
            <person name="Roest Crollius H."/>
        </authorList>
    </citation>
    <scope>NUCLEOTIDE SEQUENCE [LARGE SCALE GENOMIC DNA]</scope>
</reference>
<comment type="caution">
    <text evidence="2">The sequence shown here is derived from an EMBL/GenBank/DDBJ whole genome shotgun (WGS) entry which is preliminary data.</text>
</comment>
<proteinExistence type="predicted"/>